<sequence length="433" mass="46023">MNATFALYFLPLALILLWYVHRGQRLHAQSLAALEENERAGLTEPASLHPVIDAGRCMGCGSCASACPEGNVLGLVAGKAALINATHCIGHGACKEACPFDAITLVFGTEKRGVDIPAVKPNFETNMPGIFIAGELGGMGLIRNAVEQGRQAIQSIAAYDGAVKDNQWQDVVIVGAGPAGFSASLGAMELGLRAVTIEQESLGGTVSHFPRGKLVMTAPVKLPLVGKVSFTETTKETLMAFWEKTEQETGVNINYGERLEEITPEAGGYLVRTSKASYRTRTVLLAIGRRGTPRKLGVEGESLSKVVYRLIDAEQYRGQHVLVVGGGDSALEAAVSVAEQPGTTVALSYRSGAFSRARDKNRKRIDEAVANGRLQVIFNSNVLSISESSVTIDQEGKTVELPNDAIIVSAGGILPTPFLQKTGIEVETHHGKT</sequence>
<keyword evidence="1" id="KW-0285">Flavoprotein</keyword>
<keyword evidence="8" id="KW-1185">Reference proteome</keyword>
<dbReference type="EMBL" id="SMFX01000001">
    <property type="protein sequence ID" value="TCK18048.1"/>
    <property type="molecule type" value="Genomic_DNA"/>
</dbReference>
<gene>
    <name evidence="7" type="ORF">DFR30_1307</name>
</gene>
<dbReference type="PANTHER" id="PTHR48105">
    <property type="entry name" value="THIOREDOXIN REDUCTASE 1-RELATED-RELATED"/>
    <property type="match status" value="1"/>
</dbReference>
<dbReference type="InterPro" id="IPR017900">
    <property type="entry name" value="4Fe4S_Fe_S_CS"/>
</dbReference>
<dbReference type="OrthoDB" id="6117400at2"/>
<evidence type="ECO:0000313" key="7">
    <source>
        <dbReference type="EMBL" id="TCK18048.1"/>
    </source>
</evidence>
<feature type="domain" description="4Fe-4S ferredoxin-type" evidence="6">
    <location>
        <begin position="79"/>
        <end position="108"/>
    </location>
</feature>
<protein>
    <submittedName>
        <fullName evidence="7">Thioredoxin reductase</fullName>
    </submittedName>
</protein>
<accession>A0A4R1H9R7</accession>
<dbReference type="InterPro" id="IPR017896">
    <property type="entry name" value="4Fe4S_Fe-S-bd"/>
</dbReference>
<dbReference type="GO" id="GO:0046872">
    <property type="term" value="F:metal ion binding"/>
    <property type="evidence" value="ECO:0007669"/>
    <property type="project" value="UniProtKB-KW"/>
</dbReference>
<dbReference type="Pfam" id="PF13237">
    <property type="entry name" value="Fer4_10"/>
    <property type="match status" value="1"/>
</dbReference>
<comment type="caution">
    <text evidence="7">The sequence shown here is derived from an EMBL/GenBank/DDBJ whole genome shotgun (WGS) entry which is preliminary data.</text>
</comment>
<feature type="domain" description="4Fe-4S ferredoxin-type" evidence="6">
    <location>
        <begin position="48"/>
        <end position="78"/>
    </location>
</feature>
<dbReference type="PRINTS" id="PR00469">
    <property type="entry name" value="PNDRDTASEII"/>
</dbReference>
<evidence type="ECO:0000256" key="3">
    <source>
        <dbReference type="ARBA" id="ARBA00023002"/>
    </source>
</evidence>
<dbReference type="Gene3D" id="3.50.50.60">
    <property type="entry name" value="FAD/NAD(P)-binding domain"/>
    <property type="match status" value="2"/>
</dbReference>
<keyword evidence="4" id="KW-0408">Iron</keyword>
<name>A0A4R1H9R7_9GAMM</name>
<evidence type="ECO:0000256" key="5">
    <source>
        <dbReference type="ARBA" id="ARBA00023014"/>
    </source>
</evidence>
<dbReference type="Pfam" id="PF13738">
    <property type="entry name" value="Pyr_redox_3"/>
    <property type="match status" value="1"/>
</dbReference>
<evidence type="ECO:0000256" key="4">
    <source>
        <dbReference type="ARBA" id="ARBA00023004"/>
    </source>
</evidence>
<organism evidence="7 8">
    <name type="scientific">Thiogranum longum</name>
    <dbReference type="NCBI Taxonomy" id="1537524"/>
    <lineage>
        <taxon>Bacteria</taxon>
        <taxon>Pseudomonadati</taxon>
        <taxon>Pseudomonadota</taxon>
        <taxon>Gammaproteobacteria</taxon>
        <taxon>Chromatiales</taxon>
        <taxon>Ectothiorhodospiraceae</taxon>
        <taxon>Thiogranum</taxon>
    </lineage>
</organism>
<evidence type="ECO:0000313" key="8">
    <source>
        <dbReference type="Proteomes" id="UP000295707"/>
    </source>
</evidence>
<keyword evidence="3" id="KW-0560">Oxidoreductase</keyword>
<evidence type="ECO:0000256" key="2">
    <source>
        <dbReference type="ARBA" id="ARBA00022723"/>
    </source>
</evidence>
<dbReference type="Proteomes" id="UP000295707">
    <property type="component" value="Unassembled WGS sequence"/>
</dbReference>
<keyword evidence="2" id="KW-0479">Metal-binding</keyword>
<dbReference type="Gene3D" id="3.30.70.20">
    <property type="match status" value="2"/>
</dbReference>
<dbReference type="PRINTS" id="PR00368">
    <property type="entry name" value="FADPNR"/>
</dbReference>
<dbReference type="GO" id="GO:0051536">
    <property type="term" value="F:iron-sulfur cluster binding"/>
    <property type="evidence" value="ECO:0007669"/>
    <property type="project" value="UniProtKB-KW"/>
</dbReference>
<evidence type="ECO:0000256" key="1">
    <source>
        <dbReference type="ARBA" id="ARBA00022630"/>
    </source>
</evidence>
<evidence type="ECO:0000259" key="6">
    <source>
        <dbReference type="PROSITE" id="PS51379"/>
    </source>
</evidence>
<keyword evidence="5" id="KW-0411">Iron-sulfur</keyword>
<dbReference type="InterPro" id="IPR036188">
    <property type="entry name" value="FAD/NAD-bd_sf"/>
</dbReference>
<proteinExistence type="predicted"/>
<dbReference type="PROSITE" id="PS51379">
    <property type="entry name" value="4FE4S_FER_2"/>
    <property type="match status" value="2"/>
</dbReference>
<dbReference type="AlphaFoldDB" id="A0A4R1H9R7"/>
<dbReference type="GO" id="GO:0016491">
    <property type="term" value="F:oxidoreductase activity"/>
    <property type="evidence" value="ECO:0007669"/>
    <property type="project" value="UniProtKB-KW"/>
</dbReference>
<dbReference type="PROSITE" id="PS00198">
    <property type="entry name" value="4FE4S_FER_1"/>
    <property type="match status" value="1"/>
</dbReference>
<dbReference type="SUPFAM" id="SSF54862">
    <property type="entry name" value="4Fe-4S ferredoxins"/>
    <property type="match status" value="1"/>
</dbReference>
<reference evidence="7 8" key="1">
    <citation type="submission" date="2019-03" db="EMBL/GenBank/DDBJ databases">
        <title>Genomic Encyclopedia of Type Strains, Phase IV (KMG-IV): sequencing the most valuable type-strain genomes for metagenomic binning, comparative biology and taxonomic classification.</title>
        <authorList>
            <person name="Goeker M."/>
        </authorList>
    </citation>
    <scope>NUCLEOTIDE SEQUENCE [LARGE SCALE GENOMIC DNA]</scope>
    <source>
        <strain evidence="7 8">DSM 19610</strain>
    </source>
</reference>
<dbReference type="SUPFAM" id="SSF51905">
    <property type="entry name" value="FAD/NAD(P)-binding domain"/>
    <property type="match status" value="2"/>
</dbReference>
<dbReference type="InterPro" id="IPR050097">
    <property type="entry name" value="Ferredoxin-NADP_redctase_2"/>
</dbReference>